<evidence type="ECO:0000256" key="2">
    <source>
        <dbReference type="SAM" id="Phobius"/>
    </source>
</evidence>
<evidence type="ECO:0000313" key="3">
    <source>
        <dbReference type="EMBL" id="CAK0756722.1"/>
    </source>
</evidence>
<proteinExistence type="predicted"/>
<dbReference type="AlphaFoldDB" id="A0AAV1HZ37"/>
<dbReference type="EMBL" id="CAUYUE010000003">
    <property type="protein sequence ID" value="CAK0756722.1"/>
    <property type="molecule type" value="Genomic_DNA"/>
</dbReference>
<keyword evidence="4" id="KW-1185">Reference proteome</keyword>
<feature type="transmembrane region" description="Helical" evidence="2">
    <location>
        <begin position="56"/>
        <end position="77"/>
    </location>
</feature>
<keyword evidence="2" id="KW-0472">Membrane</keyword>
<keyword evidence="2" id="KW-0812">Transmembrane</keyword>
<feature type="region of interest" description="Disordered" evidence="1">
    <location>
        <begin position="1"/>
        <end position="26"/>
    </location>
</feature>
<accession>A0AAV1HZ37</accession>
<organism evidence="3 4">
    <name type="scientific">Coccomyxa viridis</name>
    <dbReference type="NCBI Taxonomy" id="1274662"/>
    <lineage>
        <taxon>Eukaryota</taxon>
        <taxon>Viridiplantae</taxon>
        <taxon>Chlorophyta</taxon>
        <taxon>core chlorophytes</taxon>
        <taxon>Trebouxiophyceae</taxon>
        <taxon>Trebouxiophyceae incertae sedis</taxon>
        <taxon>Coccomyxaceae</taxon>
        <taxon>Coccomyxa</taxon>
    </lineage>
</organism>
<evidence type="ECO:0000313" key="4">
    <source>
        <dbReference type="Proteomes" id="UP001314263"/>
    </source>
</evidence>
<dbReference type="Proteomes" id="UP001314263">
    <property type="component" value="Unassembled WGS sequence"/>
</dbReference>
<name>A0AAV1HZ37_9CHLO</name>
<gene>
    <name evidence="3" type="ORF">CVIRNUC_002479</name>
</gene>
<reference evidence="3 4" key="1">
    <citation type="submission" date="2023-10" db="EMBL/GenBank/DDBJ databases">
        <authorList>
            <person name="Maclean D."/>
            <person name="Macfadyen A."/>
        </authorList>
    </citation>
    <scope>NUCLEOTIDE SEQUENCE [LARGE SCALE GENOMIC DNA]</scope>
</reference>
<sequence>MSGQEEGLLRRRGNGDANDVENFQGEADQPEYRYAAKDIKDGLGQMLPAARTRANAVYYGFIVLSIGLIVMIVILLHESQQWRKLVREEGELWRSLSREIVHDIGFI</sequence>
<comment type="caution">
    <text evidence="3">The sequence shown here is derived from an EMBL/GenBank/DDBJ whole genome shotgun (WGS) entry which is preliminary data.</text>
</comment>
<keyword evidence="2" id="KW-1133">Transmembrane helix</keyword>
<protein>
    <submittedName>
        <fullName evidence="3">Uncharacterized protein</fullName>
    </submittedName>
</protein>
<evidence type="ECO:0000256" key="1">
    <source>
        <dbReference type="SAM" id="MobiDB-lite"/>
    </source>
</evidence>